<dbReference type="PANTHER" id="PTHR43839:SF1">
    <property type="entry name" value="OPPC IN A BINDING PROTEIN-DEPENDENT TRANSPORT SYSTEM"/>
    <property type="match status" value="1"/>
</dbReference>
<dbReference type="InterPro" id="IPR025966">
    <property type="entry name" value="OppC_N"/>
</dbReference>
<dbReference type="HOGENOM" id="CLU_028518_1_0_3"/>
<dbReference type="Pfam" id="PF00528">
    <property type="entry name" value="BPD_transp_1"/>
    <property type="match status" value="1"/>
</dbReference>
<sequence length="371" mass="40732">MNWWQKLKKNPLARFGAIVLLIFYLAVIAADFVAPYDPYVSQPNGSLLPPTQVYWRTPEGRFIGPHVYPTTQGPTDLETGERELMVDWQSPSPIRLFVQGSGYQFLQLRFPLPPNFEEVEIFGGIPMNLHLFGTIGEGKLNLLGTDEQGRDQFSRLVYGGRISLSIGLVGIAISFPLGLIIGGISGYFGGWIDAMLMRLVEVMMTIPTLYLLVALASVLPPGLTSAQRFLLIVLITSFIGWSGLARVIRGQVLSIKEREFVQASQAMGAKPLYIIVRHVLPQTATYVIISATLAVPSFIVAESVLSLIGLGIQQPDPSWGNLLSLATNASILVLQPWLIWPPAALIILTVLAFNLLGDGLRDALDPRSLQR</sequence>
<dbReference type="STRING" id="118168.MC7420_6861"/>
<dbReference type="Pfam" id="PF12911">
    <property type="entry name" value="OppC_N"/>
    <property type="match status" value="1"/>
</dbReference>
<gene>
    <name evidence="7" type="ORF">MC7420_6861</name>
</gene>
<dbReference type="PANTHER" id="PTHR43839">
    <property type="entry name" value="OPPC IN A BINDING PROTEIN-DEPENDENT TRANSPORT SYSTEM"/>
    <property type="match status" value="1"/>
</dbReference>
<dbReference type="EMBL" id="DS989869">
    <property type="protein sequence ID" value="EDX71775.1"/>
    <property type="molecule type" value="Genomic_DNA"/>
</dbReference>
<evidence type="ECO:0000256" key="3">
    <source>
        <dbReference type="ARBA" id="ARBA00022989"/>
    </source>
</evidence>
<keyword evidence="8" id="KW-1185">Reference proteome</keyword>
<evidence type="ECO:0000256" key="4">
    <source>
        <dbReference type="ARBA" id="ARBA00023136"/>
    </source>
</evidence>
<evidence type="ECO:0000256" key="5">
    <source>
        <dbReference type="RuleBase" id="RU363032"/>
    </source>
</evidence>
<dbReference type="Proteomes" id="UP000003835">
    <property type="component" value="Unassembled WGS sequence"/>
</dbReference>
<feature type="transmembrane region" description="Helical" evidence="5">
    <location>
        <begin position="12"/>
        <end position="34"/>
    </location>
</feature>
<protein>
    <submittedName>
        <fullName evidence="7">ABC transporter, permease protein</fullName>
    </submittedName>
</protein>
<proteinExistence type="inferred from homology"/>
<dbReference type="GO" id="GO:0005886">
    <property type="term" value="C:plasma membrane"/>
    <property type="evidence" value="ECO:0007669"/>
    <property type="project" value="UniProtKB-SubCell"/>
</dbReference>
<dbReference type="RefSeq" id="WP_006105198.1">
    <property type="nucleotide sequence ID" value="NZ_DS989869.1"/>
</dbReference>
<feature type="transmembrane region" description="Helical" evidence="5">
    <location>
        <begin position="337"/>
        <end position="357"/>
    </location>
</feature>
<feature type="domain" description="ABC transmembrane type-1" evidence="6">
    <location>
        <begin position="160"/>
        <end position="357"/>
    </location>
</feature>
<dbReference type="Gene3D" id="1.10.3720.10">
    <property type="entry name" value="MetI-like"/>
    <property type="match status" value="1"/>
</dbReference>
<evidence type="ECO:0000313" key="8">
    <source>
        <dbReference type="Proteomes" id="UP000003835"/>
    </source>
</evidence>
<dbReference type="GO" id="GO:0055085">
    <property type="term" value="P:transmembrane transport"/>
    <property type="evidence" value="ECO:0007669"/>
    <property type="project" value="InterPro"/>
</dbReference>
<dbReference type="InterPro" id="IPR035906">
    <property type="entry name" value="MetI-like_sf"/>
</dbReference>
<feature type="transmembrane region" description="Helical" evidence="5">
    <location>
        <begin position="162"/>
        <end position="188"/>
    </location>
</feature>
<organism evidence="7 8">
    <name type="scientific">Coleofasciculus chthonoplastes PCC 7420</name>
    <dbReference type="NCBI Taxonomy" id="118168"/>
    <lineage>
        <taxon>Bacteria</taxon>
        <taxon>Bacillati</taxon>
        <taxon>Cyanobacteriota</taxon>
        <taxon>Cyanophyceae</taxon>
        <taxon>Coleofasciculales</taxon>
        <taxon>Coleofasciculaceae</taxon>
        <taxon>Coleofasciculus</taxon>
    </lineage>
</organism>
<dbReference type="InterPro" id="IPR000515">
    <property type="entry name" value="MetI-like"/>
</dbReference>
<evidence type="ECO:0000256" key="1">
    <source>
        <dbReference type="ARBA" id="ARBA00004141"/>
    </source>
</evidence>
<feature type="transmembrane region" description="Helical" evidence="5">
    <location>
        <begin position="229"/>
        <end position="248"/>
    </location>
</feature>
<dbReference type="SUPFAM" id="SSF161098">
    <property type="entry name" value="MetI-like"/>
    <property type="match status" value="1"/>
</dbReference>
<accession>B4W1V4</accession>
<dbReference type="CDD" id="cd06261">
    <property type="entry name" value="TM_PBP2"/>
    <property type="match status" value="1"/>
</dbReference>
<keyword evidence="2 5" id="KW-0812">Transmembrane</keyword>
<comment type="subcellular location">
    <subcellularLocation>
        <location evidence="5">Cell membrane</location>
        <topology evidence="5">Multi-pass membrane protein</topology>
    </subcellularLocation>
    <subcellularLocation>
        <location evidence="1">Membrane</location>
        <topology evidence="1">Multi-pass membrane protein</topology>
    </subcellularLocation>
</comment>
<dbReference type="eggNOG" id="COG1173">
    <property type="taxonomic scope" value="Bacteria"/>
</dbReference>
<keyword evidence="4 5" id="KW-0472">Membrane</keyword>
<dbReference type="AlphaFoldDB" id="B4W1V4"/>
<keyword evidence="5" id="KW-0813">Transport</keyword>
<comment type="similarity">
    <text evidence="5">Belongs to the binding-protein-dependent transport system permease family.</text>
</comment>
<evidence type="ECO:0000313" key="7">
    <source>
        <dbReference type="EMBL" id="EDX71775.1"/>
    </source>
</evidence>
<feature type="transmembrane region" description="Helical" evidence="5">
    <location>
        <begin position="286"/>
        <end position="312"/>
    </location>
</feature>
<evidence type="ECO:0000259" key="6">
    <source>
        <dbReference type="PROSITE" id="PS50928"/>
    </source>
</evidence>
<dbReference type="OrthoDB" id="9797472at2"/>
<name>B4W1V4_9CYAN</name>
<keyword evidence="3 5" id="KW-1133">Transmembrane helix</keyword>
<dbReference type="PROSITE" id="PS50928">
    <property type="entry name" value="ABC_TM1"/>
    <property type="match status" value="1"/>
</dbReference>
<evidence type="ECO:0000256" key="2">
    <source>
        <dbReference type="ARBA" id="ARBA00022692"/>
    </source>
</evidence>
<feature type="transmembrane region" description="Helical" evidence="5">
    <location>
        <begin position="200"/>
        <end position="223"/>
    </location>
</feature>
<reference evidence="7 8" key="1">
    <citation type="submission" date="2008-07" db="EMBL/GenBank/DDBJ databases">
        <authorList>
            <person name="Tandeau de Marsac N."/>
            <person name="Ferriera S."/>
            <person name="Johnson J."/>
            <person name="Kravitz S."/>
            <person name="Beeson K."/>
            <person name="Sutton G."/>
            <person name="Rogers Y.-H."/>
            <person name="Friedman R."/>
            <person name="Frazier M."/>
            <person name="Venter J.C."/>
        </authorList>
    </citation>
    <scope>NUCLEOTIDE SEQUENCE [LARGE SCALE GENOMIC DNA]</scope>
    <source>
        <strain evidence="7 8">PCC 7420</strain>
    </source>
</reference>